<sequence>MSEEHYGNESTAASGYGEEQHLREGPVDDGDQPAANDLHDLFSHADTREIFYAALTLSREGLSRAELETALANHPALASTVLSPASCIDILIGKSALEQTVRQADGSEISTEDFVAQIESGATTKANGTLVVRSSNQAMDVVGEMSVSNRLTAMFGDIDPEMAGLYREALSFCASPRTLKQIESLISSLGYSTSPTRDRETVYASTVMNTLAQTGAVCWDGGWVLTREGVDALN</sequence>
<reference evidence="2" key="1">
    <citation type="submission" date="2018-08" db="EMBL/GenBank/DDBJ databases">
        <title>Murine metabolic-syndrome-specific gut microbial biobank.</title>
        <authorList>
            <person name="Liu C."/>
        </authorList>
    </citation>
    <scope>NUCLEOTIDE SEQUENCE [LARGE SCALE GENOMIC DNA]</scope>
    <source>
        <strain evidence="2">Z82</strain>
    </source>
</reference>
<dbReference type="EMBL" id="QWKH01000007">
    <property type="protein sequence ID" value="NBI33815.1"/>
    <property type="molecule type" value="Genomic_DNA"/>
</dbReference>
<comment type="caution">
    <text evidence="2">The sequence shown here is derived from an EMBL/GenBank/DDBJ whole genome shotgun (WGS) entry which is preliminary data.</text>
</comment>
<feature type="region of interest" description="Disordered" evidence="1">
    <location>
        <begin position="1"/>
        <end position="37"/>
    </location>
</feature>
<proteinExistence type="predicted"/>
<gene>
    <name evidence="2" type="ORF">D1639_01940</name>
</gene>
<organism evidence="2">
    <name type="scientific">Muribaculaceae bacterium Z82</name>
    <dbReference type="NCBI Taxonomy" id="2304548"/>
    <lineage>
        <taxon>Bacteria</taxon>
        <taxon>Pseudomonadati</taxon>
        <taxon>Bacteroidota</taxon>
        <taxon>Bacteroidia</taxon>
        <taxon>Bacteroidales</taxon>
        <taxon>Muribaculaceae</taxon>
    </lineage>
</organism>
<evidence type="ECO:0000313" key="2">
    <source>
        <dbReference type="EMBL" id="NBI33815.1"/>
    </source>
</evidence>
<accession>A0A7C9JPK4</accession>
<name>A0A7C9JPK4_9BACT</name>
<protein>
    <submittedName>
        <fullName evidence="2">Uncharacterized protein</fullName>
    </submittedName>
</protein>
<dbReference type="AlphaFoldDB" id="A0A7C9JPK4"/>
<evidence type="ECO:0000256" key="1">
    <source>
        <dbReference type="SAM" id="MobiDB-lite"/>
    </source>
</evidence>